<proteinExistence type="predicted"/>
<dbReference type="AlphaFoldDB" id="A0A160TB17"/>
<name>A0A160TB17_9ZZZZ</name>
<gene>
    <name evidence="1" type="ORF">MGWOODY_Tha908</name>
</gene>
<accession>A0A160TB17</accession>
<dbReference type="EMBL" id="CZQC01000005">
    <property type="protein sequence ID" value="CUS40217.1"/>
    <property type="molecule type" value="Genomic_DNA"/>
</dbReference>
<organism evidence="1">
    <name type="scientific">hydrothermal vent metagenome</name>
    <dbReference type="NCBI Taxonomy" id="652676"/>
    <lineage>
        <taxon>unclassified sequences</taxon>
        <taxon>metagenomes</taxon>
        <taxon>ecological metagenomes</taxon>
    </lineage>
</organism>
<evidence type="ECO:0000313" key="1">
    <source>
        <dbReference type="EMBL" id="CUS40217.1"/>
    </source>
</evidence>
<reference evidence="1" key="1">
    <citation type="submission" date="2015-10" db="EMBL/GenBank/DDBJ databases">
        <authorList>
            <person name="Gilbert D.G."/>
        </authorList>
    </citation>
    <scope>NUCLEOTIDE SEQUENCE</scope>
</reference>
<sequence>MTQALRVSEESETDVSTILSARVLIPISCDRCDKETDISIQTLKEGGTIMCEHCYDVRPFSAIEQQTLRAVLAQIGFHFAG</sequence>
<protein>
    <submittedName>
        <fullName evidence="1">Uncharacterized protein</fullName>
    </submittedName>
</protein>